<gene>
    <name evidence="6" type="ORF">CONLIGDRAFT_687669</name>
</gene>
<evidence type="ECO:0000256" key="3">
    <source>
        <dbReference type="ARBA" id="ARBA00022989"/>
    </source>
</evidence>
<keyword evidence="4 5" id="KW-0472">Membrane</keyword>
<keyword evidence="2 5" id="KW-0812">Transmembrane</keyword>
<dbReference type="GO" id="GO:0016020">
    <property type="term" value="C:membrane"/>
    <property type="evidence" value="ECO:0007669"/>
    <property type="project" value="UniProtKB-SubCell"/>
</dbReference>
<organism evidence="6 7">
    <name type="scientific">Coniochaeta ligniaria NRRL 30616</name>
    <dbReference type="NCBI Taxonomy" id="1408157"/>
    <lineage>
        <taxon>Eukaryota</taxon>
        <taxon>Fungi</taxon>
        <taxon>Dikarya</taxon>
        <taxon>Ascomycota</taxon>
        <taxon>Pezizomycotina</taxon>
        <taxon>Sordariomycetes</taxon>
        <taxon>Sordariomycetidae</taxon>
        <taxon>Coniochaetales</taxon>
        <taxon>Coniochaetaceae</taxon>
        <taxon>Coniochaeta</taxon>
    </lineage>
</organism>
<evidence type="ECO:0000256" key="5">
    <source>
        <dbReference type="SAM" id="Phobius"/>
    </source>
</evidence>
<accession>A0A1J7I3U9</accession>
<evidence type="ECO:0008006" key="8">
    <source>
        <dbReference type="Google" id="ProtNLM"/>
    </source>
</evidence>
<dbReference type="GO" id="GO:0005351">
    <property type="term" value="F:carbohydrate:proton symporter activity"/>
    <property type="evidence" value="ECO:0007669"/>
    <property type="project" value="TreeGrafter"/>
</dbReference>
<feature type="transmembrane region" description="Helical" evidence="5">
    <location>
        <begin position="61"/>
        <end position="82"/>
    </location>
</feature>
<dbReference type="AlphaFoldDB" id="A0A1J7I3U9"/>
<name>A0A1J7I3U9_9PEZI</name>
<dbReference type="InterPro" id="IPR036259">
    <property type="entry name" value="MFS_trans_sf"/>
</dbReference>
<evidence type="ECO:0000313" key="7">
    <source>
        <dbReference type="Proteomes" id="UP000182658"/>
    </source>
</evidence>
<dbReference type="InterPro" id="IPR005828">
    <property type="entry name" value="MFS_sugar_transport-like"/>
</dbReference>
<dbReference type="InterPro" id="IPR050360">
    <property type="entry name" value="MFS_Sugar_Transporters"/>
</dbReference>
<dbReference type="Gene3D" id="1.20.1250.20">
    <property type="entry name" value="MFS general substrate transporter like domains"/>
    <property type="match status" value="1"/>
</dbReference>
<dbReference type="SUPFAM" id="SSF103473">
    <property type="entry name" value="MFS general substrate transporter"/>
    <property type="match status" value="1"/>
</dbReference>
<reference evidence="6 7" key="1">
    <citation type="submission" date="2016-10" db="EMBL/GenBank/DDBJ databases">
        <title>Draft genome sequence of Coniochaeta ligniaria NRRL30616, a lignocellulolytic fungus for bioabatement of inhibitors in plant biomass hydrolysates.</title>
        <authorList>
            <consortium name="DOE Joint Genome Institute"/>
            <person name="Jimenez D.J."/>
            <person name="Hector R.E."/>
            <person name="Riley R."/>
            <person name="Sun H."/>
            <person name="Grigoriev I.V."/>
            <person name="Van Elsas J.D."/>
            <person name="Nichols N.N."/>
        </authorList>
    </citation>
    <scope>NUCLEOTIDE SEQUENCE [LARGE SCALE GENOMIC DNA]</scope>
    <source>
        <strain evidence="6 7">NRRL 30616</strain>
    </source>
</reference>
<dbReference type="InParanoid" id="A0A1J7I3U9"/>
<evidence type="ECO:0000256" key="1">
    <source>
        <dbReference type="ARBA" id="ARBA00004141"/>
    </source>
</evidence>
<dbReference type="Pfam" id="PF00083">
    <property type="entry name" value="Sugar_tr"/>
    <property type="match status" value="1"/>
</dbReference>
<dbReference type="EMBL" id="KV875122">
    <property type="protein sequence ID" value="OIW22311.1"/>
    <property type="molecule type" value="Genomic_DNA"/>
</dbReference>
<dbReference type="Proteomes" id="UP000182658">
    <property type="component" value="Unassembled WGS sequence"/>
</dbReference>
<dbReference type="STRING" id="1408157.A0A1J7I3U9"/>
<keyword evidence="7" id="KW-1185">Reference proteome</keyword>
<keyword evidence="3 5" id="KW-1133">Transmembrane helix</keyword>
<feature type="transmembrane region" description="Helical" evidence="5">
    <location>
        <begin position="32"/>
        <end position="54"/>
    </location>
</feature>
<evidence type="ECO:0000313" key="6">
    <source>
        <dbReference type="EMBL" id="OIW22311.1"/>
    </source>
</evidence>
<dbReference type="PANTHER" id="PTHR48022">
    <property type="entry name" value="PLASTIDIC GLUCOSE TRANSPORTER 4"/>
    <property type="match status" value="1"/>
</dbReference>
<evidence type="ECO:0000256" key="4">
    <source>
        <dbReference type="ARBA" id="ARBA00023136"/>
    </source>
</evidence>
<proteinExistence type="predicted"/>
<evidence type="ECO:0000256" key="2">
    <source>
        <dbReference type="ARBA" id="ARBA00022692"/>
    </source>
</evidence>
<feature type="transmembrane region" description="Helical" evidence="5">
    <location>
        <begin position="88"/>
        <end position="114"/>
    </location>
</feature>
<sequence>MQRVLAINRFTGVDERSSIGTPDHPLTTFRQALLNLGNSAISVVGTILAWPMLAYLGRRTIFLNGLLLMTILYFAIGFASIATNSAAAWAQSCLLIGFLFVYSPSVAATIYAIVGEVGASEPRGKTVSLARATAYLVDIV</sequence>
<protein>
    <recommendedName>
        <fullName evidence="8">Major facilitator superfamily (MFS) profile domain-containing protein</fullName>
    </recommendedName>
</protein>
<dbReference type="OrthoDB" id="6612291at2759"/>
<dbReference type="PANTHER" id="PTHR48022:SF2">
    <property type="entry name" value="PLASTIDIC GLUCOSE TRANSPORTER 4"/>
    <property type="match status" value="1"/>
</dbReference>
<comment type="subcellular location">
    <subcellularLocation>
        <location evidence="1">Membrane</location>
        <topology evidence="1">Multi-pass membrane protein</topology>
    </subcellularLocation>
</comment>